<gene>
    <name evidence="3" type="ORF">N8I77_003690</name>
</gene>
<dbReference type="PANTHER" id="PTHR24359:SF37">
    <property type="entry name" value="PROTEIN KINASE DOMAIN-CONTAINING PROTEIN"/>
    <property type="match status" value="1"/>
</dbReference>
<dbReference type="InterPro" id="IPR011009">
    <property type="entry name" value="Kinase-like_dom_sf"/>
</dbReference>
<feature type="compositionally biased region" description="Polar residues" evidence="1">
    <location>
        <begin position="279"/>
        <end position="292"/>
    </location>
</feature>
<evidence type="ECO:0000256" key="1">
    <source>
        <dbReference type="SAM" id="MobiDB-lite"/>
    </source>
</evidence>
<organism evidence="3 4">
    <name type="scientific">Phomopsis amygdali</name>
    <name type="common">Fusicoccum amygdali</name>
    <dbReference type="NCBI Taxonomy" id="1214568"/>
    <lineage>
        <taxon>Eukaryota</taxon>
        <taxon>Fungi</taxon>
        <taxon>Dikarya</taxon>
        <taxon>Ascomycota</taxon>
        <taxon>Pezizomycotina</taxon>
        <taxon>Sordariomycetes</taxon>
        <taxon>Sordariomycetidae</taxon>
        <taxon>Diaporthales</taxon>
        <taxon>Diaporthaceae</taxon>
        <taxon>Diaporthe</taxon>
    </lineage>
</organism>
<dbReference type="Gene3D" id="1.10.510.10">
    <property type="entry name" value="Transferase(Phosphotransferase) domain 1"/>
    <property type="match status" value="1"/>
</dbReference>
<dbReference type="Proteomes" id="UP001265746">
    <property type="component" value="Unassembled WGS sequence"/>
</dbReference>
<dbReference type="AlphaFoldDB" id="A0AAD9W651"/>
<dbReference type="PROSITE" id="PS50011">
    <property type="entry name" value="PROTEIN_KINASE_DOM"/>
    <property type="match status" value="1"/>
</dbReference>
<evidence type="ECO:0000259" key="2">
    <source>
        <dbReference type="PROSITE" id="PS50011"/>
    </source>
</evidence>
<evidence type="ECO:0000313" key="4">
    <source>
        <dbReference type="Proteomes" id="UP001265746"/>
    </source>
</evidence>
<feature type="region of interest" description="Disordered" evidence="1">
    <location>
        <begin position="244"/>
        <end position="301"/>
    </location>
</feature>
<dbReference type="EMBL" id="JAUJFL010000002">
    <property type="protein sequence ID" value="KAK2610240.1"/>
    <property type="molecule type" value="Genomic_DNA"/>
</dbReference>
<feature type="region of interest" description="Disordered" evidence="1">
    <location>
        <begin position="679"/>
        <end position="705"/>
    </location>
</feature>
<dbReference type="CDD" id="cd00180">
    <property type="entry name" value="PKc"/>
    <property type="match status" value="1"/>
</dbReference>
<accession>A0AAD9W651</accession>
<dbReference type="SUPFAM" id="SSF56112">
    <property type="entry name" value="Protein kinase-like (PK-like)"/>
    <property type="match status" value="1"/>
</dbReference>
<dbReference type="Gene3D" id="3.30.200.20">
    <property type="entry name" value="Phosphorylase Kinase, domain 1"/>
    <property type="match status" value="1"/>
</dbReference>
<keyword evidence="4" id="KW-1185">Reference proteome</keyword>
<name>A0AAD9W651_PHOAM</name>
<comment type="caution">
    <text evidence="3">The sequence shown here is derived from an EMBL/GenBank/DDBJ whole genome shotgun (WGS) entry which is preliminary data.</text>
</comment>
<dbReference type="GO" id="GO:0005524">
    <property type="term" value="F:ATP binding"/>
    <property type="evidence" value="ECO:0007669"/>
    <property type="project" value="InterPro"/>
</dbReference>
<feature type="domain" description="Protein kinase" evidence="2">
    <location>
        <begin position="490"/>
        <end position="822"/>
    </location>
</feature>
<evidence type="ECO:0000313" key="3">
    <source>
        <dbReference type="EMBL" id="KAK2610240.1"/>
    </source>
</evidence>
<reference evidence="3" key="1">
    <citation type="submission" date="2023-06" db="EMBL/GenBank/DDBJ databases">
        <authorList>
            <person name="Noh H."/>
        </authorList>
    </citation>
    <scope>NUCLEOTIDE SEQUENCE</scope>
    <source>
        <strain evidence="3">DUCC20226</strain>
    </source>
</reference>
<dbReference type="GO" id="GO:0004674">
    <property type="term" value="F:protein serine/threonine kinase activity"/>
    <property type="evidence" value="ECO:0007669"/>
    <property type="project" value="TreeGrafter"/>
</dbReference>
<protein>
    <recommendedName>
        <fullName evidence="2">Protein kinase domain-containing protein</fullName>
    </recommendedName>
</protein>
<dbReference type="Pfam" id="PF00069">
    <property type="entry name" value="Pkinase"/>
    <property type="match status" value="1"/>
</dbReference>
<dbReference type="PANTHER" id="PTHR24359">
    <property type="entry name" value="SERINE/THREONINE-PROTEIN KINASE SBK1"/>
    <property type="match status" value="1"/>
</dbReference>
<dbReference type="InterPro" id="IPR000719">
    <property type="entry name" value="Prot_kinase_dom"/>
</dbReference>
<sequence length="885" mass="97548">MDPITAIGLIASALSVAEIAAVVGKGCRHLQNEFNGALEHVDNISQQTSNIDMAIREICSIVDQRPQTFPSSFQGHLNGSISAIHYIVRQIQDHVRSVRTEAETSQSRAKLKHLRKSNQITEWRATLGVQIQALMLLLQVAQIHSNDERETVLENASSRKLFEKASSMSAKLAKASCELDRKKEFTKFHFDPILLESKVYRRVCESSWTREVNSGLQDCNESNSAGPASVMSVSTNSAIASEGDCASSSRGFDLPSQDSRIPECPNSTALSPDPPTLELSASNSAEQTGESSRTNPTRLTTLTTISVVDEITSTGLDTDKDDEGNHLGKSSMISLVVEGIGTKSIQLVIDEASDQYEKTREAILRIRDRVLLAGGIEPDTYCGVCVSSTIETSGQSDVYRFPLTPEFLAHARNKVIDGFYEYYAILVRYSSPNHSEETELGFSGRTTSRPATKSIARGGTMKVFEIAKDTGRKPLQFNLPYCATSPFIDSSAPVHRMKGGYGNVWRVKIHTAFLDHFSGWDNRQFFAVKRLHSHSKTRLCEEVKTLKAVSRLQHPHLIRLLMTYTWLGHDYLIYPWAEGNLQEFWRYYPDPAAIQSPEARLSFTRRTLEQFLGLSDALKHLHLLLKRQSRTEVEETVDAINHGRHGNIKPQNILWFHHKDGDEDKVILKISDSGLAKFHSSSIEQNDRETRGGTETYGAPELKHHPPGHRLSSAYDIWSLGCVLVEIACWVTGGRERLGEFKKSRYKHTRHGTFFEVKGDGIVMSPPVSRQLETMRHSISGLVPPLPEGLGRFLDIILSCLEIDERKRPSAATVASKMQAMLAILVANQDSHGSYSSSGSSESSESSGSCGSCGSYGSSGSSGSCGSCGCCGSCNSYGNCGVDRG</sequence>
<proteinExistence type="predicted"/>